<name>A0A084AN11_STACB</name>
<protein>
    <submittedName>
        <fullName evidence="2">Uncharacterized protein</fullName>
    </submittedName>
</protein>
<keyword evidence="1" id="KW-0812">Transmembrane</keyword>
<accession>A0A084AN11</accession>
<evidence type="ECO:0000313" key="3">
    <source>
        <dbReference type="Proteomes" id="UP000028045"/>
    </source>
</evidence>
<keyword evidence="1" id="KW-0472">Membrane</keyword>
<organism evidence="2 3">
    <name type="scientific">Stachybotrys chartarum (strain CBS 109288 / IBT 7711)</name>
    <name type="common">Toxic black mold</name>
    <name type="synonym">Stilbospora chartarum</name>
    <dbReference type="NCBI Taxonomy" id="1280523"/>
    <lineage>
        <taxon>Eukaryota</taxon>
        <taxon>Fungi</taxon>
        <taxon>Dikarya</taxon>
        <taxon>Ascomycota</taxon>
        <taxon>Pezizomycotina</taxon>
        <taxon>Sordariomycetes</taxon>
        <taxon>Hypocreomycetidae</taxon>
        <taxon>Hypocreales</taxon>
        <taxon>Stachybotryaceae</taxon>
        <taxon>Stachybotrys</taxon>
    </lineage>
</organism>
<evidence type="ECO:0000256" key="1">
    <source>
        <dbReference type="SAM" id="Phobius"/>
    </source>
</evidence>
<keyword evidence="1" id="KW-1133">Transmembrane helix</keyword>
<feature type="transmembrane region" description="Helical" evidence="1">
    <location>
        <begin position="41"/>
        <end position="67"/>
    </location>
</feature>
<dbReference type="HOGENOM" id="CLU_117268_0_0_1"/>
<dbReference type="OrthoDB" id="4844401at2759"/>
<dbReference type="AlphaFoldDB" id="A0A084AN11"/>
<gene>
    <name evidence="2" type="ORF">S7711_01978</name>
</gene>
<keyword evidence="3" id="KW-1185">Reference proteome</keyword>
<proteinExistence type="predicted"/>
<feature type="transmembrane region" description="Helical" evidence="1">
    <location>
        <begin position="110"/>
        <end position="138"/>
    </location>
</feature>
<dbReference type="EMBL" id="KL648650">
    <property type="protein sequence ID" value="KEY66690.1"/>
    <property type="molecule type" value="Genomic_DNA"/>
</dbReference>
<evidence type="ECO:0000313" key="2">
    <source>
        <dbReference type="EMBL" id="KEY66690.1"/>
    </source>
</evidence>
<reference evidence="2 3" key="1">
    <citation type="journal article" date="2014" name="BMC Genomics">
        <title>Comparative genome sequencing reveals chemotype-specific gene clusters in the toxigenic black mold Stachybotrys.</title>
        <authorList>
            <person name="Semeiks J."/>
            <person name="Borek D."/>
            <person name="Otwinowski Z."/>
            <person name="Grishin N.V."/>
        </authorList>
    </citation>
    <scope>NUCLEOTIDE SEQUENCE [LARGE SCALE GENOMIC DNA]</scope>
    <source>
        <strain evidence="3">CBS 109288 / IBT 7711</strain>
    </source>
</reference>
<sequence>MGQFGILTTSRVEPSVSINRNSDSLAYLSSTLPYATVIHHALGSASIFLCMQAYVTACAAFSIALYASKILAFQAYIATKYSAYHARIVSAWALAEVYRSKTLERLRKKLFFEFATFVLGGCGNGLFLVVFWPGWIVIGGASFAMWQVVG</sequence>
<dbReference type="Proteomes" id="UP000028045">
    <property type="component" value="Unassembled WGS sequence"/>
</dbReference>